<dbReference type="EMBL" id="JBEAFC010000002">
    <property type="protein sequence ID" value="KAL1567478.1"/>
    <property type="molecule type" value="Genomic_DNA"/>
</dbReference>
<reference evidence="1 2" key="1">
    <citation type="submission" date="2024-06" db="EMBL/GenBank/DDBJ databases">
        <title>A chromosome level genome sequence of Diviner's sage (Salvia divinorum).</title>
        <authorList>
            <person name="Ford S.A."/>
            <person name="Ro D.-K."/>
            <person name="Ness R.W."/>
            <person name="Phillips M.A."/>
        </authorList>
    </citation>
    <scope>NUCLEOTIDE SEQUENCE [LARGE SCALE GENOMIC DNA]</scope>
    <source>
        <strain evidence="1">SAF-2024a</strain>
        <tissue evidence="1">Leaf</tissue>
    </source>
</reference>
<name>A0ABD1IFJ3_SALDI</name>
<keyword evidence="2" id="KW-1185">Reference proteome</keyword>
<sequence>MASSCLDADLASPPPSRLRYLAVYQVGEMAVGRGRKDVGHLPILVLDGWAELGCWAERVAATSSPWARV</sequence>
<proteinExistence type="predicted"/>
<accession>A0ABD1IFJ3</accession>
<gene>
    <name evidence="1" type="ORF">AAHA92_02953</name>
</gene>
<evidence type="ECO:0000313" key="2">
    <source>
        <dbReference type="Proteomes" id="UP001567538"/>
    </source>
</evidence>
<dbReference type="Proteomes" id="UP001567538">
    <property type="component" value="Unassembled WGS sequence"/>
</dbReference>
<comment type="caution">
    <text evidence="1">The sequence shown here is derived from an EMBL/GenBank/DDBJ whole genome shotgun (WGS) entry which is preliminary data.</text>
</comment>
<organism evidence="1 2">
    <name type="scientific">Salvia divinorum</name>
    <name type="common">Maria pastora</name>
    <name type="synonym">Diviner's sage</name>
    <dbReference type="NCBI Taxonomy" id="28513"/>
    <lineage>
        <taxon>Eukaryota</taxon>
        <taxon>Viridiplantae</taxon>
        <taxon>Streptophyta</taxon>
        <taxon>Embryophyta</taxon>
        <taxon>Tracheophyta</taxon>
        <taxon>Spermatophyta</taxon>
        <taxon>Magnoliopsida</taxon>
        <taxon>eudicotyledons</taxon>
        <taxon>Gunneridae</taxon>
        <taxon>Pentapetalae</taxon>
        <taxon>asterids</taxon>
        <taxon>lamiids</taxon>
        <taxon>Lamiales</taxon>
        <taxon>Lamiaceae</taxon>
        <taxon>Nepetoideae</taxon>
        <taxon>Mentheae</taxon>
        <taxon>Salviinae</taxon>
        <taxon>Salvia</taxon>
        <taxon>Salvia subgen. Calosphace</taxon>
    </lineage>
</organism>
<dbReference type="AlphaFoldDB" id="A0ABD1IFJ3"/>
<evidence type="ECO:0000313" key="1">
    <source>
        <dbReference type="EMBL" id="KAL1567478.1"/>
    </source>
</evidence>
<protein>
    <submittedName>
        <fullName evidence="1">Uncharacterized protein</fullName>
    </submittedName>
</protein>